<organism evidence="11 12">
    <name type="scientific">Evansella vedderi</name>
    <dbReference type="NCBI Taxonomy" id="38282"/>
    <lineage>
        <taxon>Bacteria</taxon>
        <taxon>Bacillati</taxon>
        <taxon>Bacillota</taxon>
        <taxon>Bacilli</taxon>
        <taxon>Bacillales</taxon>
        <taxon>Bacillaceae</taxon>
        <taxon>Evansella</taxon>
    </lineage>
</organism>
<keyword evidence="3" id="KW-0597">Phosphoprotein</keyword>
<dbReference type="EMBL" id="JAUSUG010000007">
    <property type="protein sequence ID" value="MDQ0254798.1"/>
    <property type="molecule type" value="Genomic_DNA"/>
</dbReference>
<evidence type="ECO:0000313" key="12">
    <source>
        <dbReference type="Proteomes" id="UP001230005"/>
    </source>
</evidence>
<evidence type="ECO:0000256" key="3">
    <source>
        <dbReference type="ARBA" id="ARBA00022553"/>
    </source>
</evidence>
<evidence type="ECO:0000256" key="5">
    <source>
        <dbReference type="ARBA" id="ARBA00022741"/>
    </source>
</evidence>
<dbReference type="SUPFAM" id="SSF55874">
    <property type="entry name" value="ATPase domain of HSP90 chaperone/DNA topoisomerase II/histidine kinase"/>
    <property type="match status" value="1"/>
</dbReference>
<evidence type="ECO:0000256" key="7">
    <source>
        <dbReference type="ARBA" id="ARBA00022840"/>
    </source>
</evidence>
<comment type="catalytic activity">
    <reaction evidence="1">
        <text>ATP + protein L-histidine = ADP + protein N-phospho-L-histidine.</text>
        <dbReference type="EC" id="2.7.13.3"/>
    </reaction>
</comment>
<evidence type="ECO:0000256" key="2">
    <source>
        <dbReference type="ARBA" id="ARBA00012438"/>
    </source>
</evidence>
<dbReference type="Pfam" id="PF02518">
    <property type="entry name" value="HATPase_c"/>
    <property type="match status" value="1"/>
</dbReference>
<feature type="transmembrane region" description="Helical" evidence="9">
    <location>
        <begin position="29"/>
        <end position="48"/>
    </location>
</feature>
<evidence type="ECO:0000256" key="8">
    <source>
        <dbReference type="ARBA" id="ARBA00023012"/>
    </source>
</evidence>
<dbReference type="CDD" id="cd00082">
    <property type="entry name" value="HisKA"/>
    <property type="match status" value="1"/>
</dbReference>
<dbReference type="EC" id="2.7.13.3" evidence="2"/>
<evidence type="ECO:0000256" key="9">
    <source>
        <dbReference type="SAM" id="Phobius"/>
    </source>
</evidence>
<keyword evidence="7" id="KW-0067">ATP-binding</keyword>
<keyword evidence="12" id="KW-1185">Reference proteome</keyword>
<dbReference type="InterPro" id="IPR003594">
    <property type="entry name" value="HATPase_dom"/>
</dbReference>
<dbReference type="PANTHER" id="PTHR43065">
    <property type="entry name" value="SENSOR HISTIDINE KINASE"/>
    <property type="match status" value="1"/>
</dbReference>
<dbReference type="RefSeq" id="WP_307325244.1">
    <property type="nucleotide sequence ID" value="NZ_JAUSUG010000007.1"/>
</dbReference>
<dbReference type="Gene3D" id="3.30.565.10">
    <property type="entry name" value="Histidine kinase-like ATPase, C-terminal domain"/>
    <property type="match status" value="1"/>
</dbReference>
<dbReference type="InterPro" id="IPR004358">
    <property type="entry name" value="Sig_transdc_His_kin-like_C"/>
</dbReference>
<dbReference type="InterPro" id="IPR003661">
    <property type="entry name" value="HisK_dim/P_dom"/>
</dbReference>
<feature type="domain" description="Histidine kinase" evidence="10">
    <location>
        <begin position="185"/>
        <end position="392"/>
    </location>
</feature>
<protein>
    <recommendedName>
        <fullName evidence="2">histidine kinase</fullName>
        <ecNumber evidence="2">2.7.13.3</ecNumber>
    </recommendedName>
</protein>
<dbReference type="SMART" id="SM00388">
    <property type="entry name" value="HisKA"/>
    <property type="match status" value="1"/>
</dbReference>
<evidence type="ECO:0000256" key="4">
    <source>
        <dbReference type="ARBA" id="ARBA00022679"/>
    </source>
</evidence>
<feature type="transmembrane region" description="Helical" evidence="9">
    <location>
        <begin position="6"/>
        <end position="22"/>
    </location>
</feature>
<feature type="transmembrane region" description="Helical" evidence="9">
    <location>
        <begin position="138"/>
        <end position="157"/>
    </location>
</feature>
<dbReference type="Gene3D" id="1.10.287.130">
    <property type="match status" value="1"/>
</dbReference>
<evidence type="ECO:0000259" key="10">
    <source>
        <dbReference type="PROSITE" id="PS50109"/>
    </source>
</evidence>
<accession>A0ABT9ZWD9</accession>
<feature type="transmembrane region" description="Helical" evidence="9">
    <location>
        <begin position="99"/>
        <end position="118"/>
    </location>
</feature>
<keyword evidence="9" id="KW-0472">Membrane</keyword>
<dbReference type="SUPFAM" id="SSF47384">
    <property type="entry name" value="Homodimeric domain of signal transducing histidine kinase"/>
    <property type="match status" value="1"/>
</dbReference>
<evidence type="ECO:0000256" key="6">
    <source>
        <dbReference type="ARBA" id="ARBA00022777"/>
    </source>
</evidence>
<dbReference type="PANTHER" id="PTHR43065:SF46">
    <property type="entry name" value="C4-DICARBOXYLATE TRANSPORT SENSOR PROTEIN DCTB"/>
    <property type="match status" value="1"/>
</dbReference>
<dbReference type="Pfam" id="PF00512">
    <property type="entry name" value="HisKA"/>
    <property type="match status" value="1"/>
</dbReference>
<dbReference type="PRINTS" id="PR00344">
    <property type="entry name" value="BCTRLSENSOR"/>
</dbReference>
<sequence>MYYRTIYIVIIIMLLGLFVENPRMSDLGIGYIWHVVLVAMFIPLLLLYPRFETQKMRIMIIAAVFVYFYSLFLLYGTWSIFLLICLIPAISILFFDSKLFYFSLIVNGILVTVIFFYIDITAADQVIYPFSQFDLIGSLINFMATQVAIYLIFYLTYERMKKIQVYYEEIRQSEQLRATGQLAAAVAHEIRNPLTVVKGFLQYYEQDNSYSEKTKQHFHLMIDELNSAEKVISQYLSLAKPNETDELETVNIKSVLQSVTHLLQSYGILRNNHIDLHMEEDCFIAANKLEFKQLLINIIKNAIEVSKDGDSVIVQARKKENNIEIKVKDYGIGMSEAEIKSLGTPFYSLKSKGTGLGLMICFNIVEKYNGFINFESTKGKGTTVTLQFPVMEGSIA</sequence>
<dbReference type="Proteomes" id="UP001230005">
    <property type="component" value="Unassembled WGS sequence"/>
</dbReference>
<feature type="transmembrane region" description="Helical" evidence="9">
    <location>
        <begin position="60"/>
        <end position="87"/>
    </location>
</feature>
<dbReference type="InterPro" id="IPR036890">
    <property type="entry name" value="HATPase_C_sf"/>
</dbReference>
<dbReference type="InterPro" id="IPR036097">
    <property type="entry name" value="HisK_dim/P_sf"/>
</dbReference>
<gene>
    <name evidence="11" type="ORF">J2S74_002177</name>
</gene>
<keyword evidence="4 11" id="KW-0808">Transferase</keyword>
<reference evidence="11 12" key="1">
    <citation type="submission" date="2023-07" db="EMBL/GenBank/DDBJ databases">
        <title>Genomic Encyclopedia of Type Strains, Phase IV (KMG-IV): sequencing the most valuable type-strain genomes for metagenomic binning, comparative biology and taxonomic classification.</title>
        <authorList>
            <person name="Goeker M."/>
        </authorList>
    </citation>
    <scope>NUCLEOTIDE SEQUENCE [LARGE SCALE GENOMIC DNA]</scope>
    <source>
        <strain evidence="11 12">DSM 9768</strain>
    </source>
</reference>
<keyword evidence="6 11" id="KW-0418">Kinase</keyword>
<evidence type="ECO:0000256" key="1">
    <source>
        <dbReference type="ARBA" id="ARBA00000085"/>
    </source>
</evidence>
<name>A0ABT9ZWD9_9BACI</name>
<dbReference type="PROSITE" id="PS50109">
    <property type="entry name" value="HIS_KIN"/>
    <property type="match status" value="1"/>
</dbReference>
<evidence type="ECO:0000313" key="11">
    <source>
        <dbReference type="EMBL" id="MDQ0254798.1"/>
    </source>
</evidence>
<dbReference type="GO" id="GO:0004673">
    <property type="term" value="F:protein histidine kinase activity"/>
    <property type="evidence" value="ECO:0007669"/>
    <property type="project" value="UniProtKB-EC"/>
</dbReference>
<keyword evidence="9" id="KW-1133">Transmembrane helix</keyword>
<keyword evidence="8" id="KW-0902">Two-component regulatory system</keyword>
<proteinExistence type="predicted"/>
<comment type="caution">
    <text evidence="11">The sequence shown here is derived from an EMBL/GenBank/DDBJ whole genome shotgun (WGS) entry which is preliminary data.</text>
</comment>
<dbReference type="InterPro" id="IPR005467">
    <property type="entry name" value="His_kinase_dom"/>
</dbReference>
<keyword evidence="5" id="KW-0547">Nucleotide-binding</keyword>
<keyword evidence="9" id="KW-0812">Transmembrane</keyword>
<dbReference type="SMART" id="SM00387">
    <property type="entry name" value="HATPase_c"/>
    <property type="match status" value="1"/>
</dbReference>